<keyword evidence="5" id="KW-1185">Reference proteome</keyword>
<dbReference type="Gene3D" id="2.120.10.80">
    <property type="entry name" value="Kelch-type beta propeller"/>
    <property type="match status" value="1"/>
</dbReference>
<dbReference type="InterPro" id="IPR011043">
    <property type="entry name" value="Gal_Oxase/kelch_b-propeller"/>
</dbReference>
<reference evidence="4" key="2">
    <citation type="submission" date="2023-04" db="EMBL/GenBank/DDBJ databases">
        <authorList>
            <person name="Bu L."/>
            <person name="Lu L."/>
            <person name="Laidemitt M.R."/>
            <person name="Zhang S.M."/>
            <person name="Mutuku M."/>
            <person name="Mkoji G."/>
            <person name="Steinauer M."/>
            <person name="Loker E.S."/>
        </authorList>
    </citation>
    <scope>NUCLEOTIDE SEQUENCE</scope>
    <source>
        <strain evidence="4">KasaAsao</strain>
        <tissue evidence="4">Whole Snail</tissue>
    </source>
</reference>
<dbReference type="CDD" id="cd18186">
    <property type="entry name" value="BTB_POZ_ZBTB_KLHL-like"/>
    <property type="match status" value="1"/>
</dbReference>
<dbReference type="Pfam" id="PF00651">
    <property type="entry name" value="BTB"/>
    <property type="match status" value="1"/>
</dbReference>
<name>A0AAD8B6N7_BIOPF</name>
<comment type="caution">
    <text evidence="4">The sequence shown here is derived from an EMBL/GenBank/DDBJ whole genome shotgun (WGS) entry which is preliminary data.</text>
</comment>
<dbReference type="PANTHER" id="PTHR24412:SF489">
    <property type="entry name" value="RING FINGER DOMAIN AND KELCH REPEAT-CONTAINING PROTEIN DDB_G0271372"/>
    <property type="match status" value="1"/>
</dbReference>
<dbReference type="Proteomes" id="UP001233172">
    <property type="component" value="Unassembled WGS sequence"/>
</dbReference>
<feature type="domain" description="BTB" evidence="3">
    <location>
        <begin position="25"/>
        <end position="92"/>
    </location>
</feature>
<keyword evidence="2" id="KW-0677">Repeat</keyword>
<dbReference type="InterPro" id="IPR000210">
    <property type="entry name" value="BTB/POZ_dom"/>
</dbReference>
<dbReference type="AlphaFoldDB" id="A0AAD8B6N7"/>
<gene>
    <name evidence="4" type="ORF">Bpfe_021707</name>
</gene>
<dbReference type="PANTHER" id="PTHR24412">
    <property type="entry name" value="KELCH PROTEIN"/>
    <property type="match status" value="1"/>
</dbReference>
<dbReference type="EMBL" id="JASAOG010000132">
    <property type="protein sequence ID" value="KAK0048941.1"/>
    <property type="molecule type" value="Genomic_DNA"/>
</dbReference>
<dbReference type="SUPFAM" id="SSF50965">
    <property type="entry name" value="Galactose oxidase, central domain"/>
    <property type="match status" value="1"/>
</dbReference>
<organism evidence="4 5">
    <name type="scientific">Biomphalaria pfeifferi</name>
    <name type="common">Bloodfluke planorb</name>
    <name type="synonym">Freshwater snail</name>
    <dbReference type="NCBI Taxonomy" id="112525"/>
    <lineage>
        <taxon>Eukaryota</taxon>
        <taxon>Metazoa</taxon>
        <taxon>Spiralia</taxon>
        <taxon>Lophotrochozoa</taxon>
        <taxon>Mollusca</taxon>
        <taxon>Gastropoda</taxon>
        <taxon>Heterobranchia</taxon>
        <taxon>Euthyneura</taxon>
        <taxon>Panpulmonata</taxon>
        <taxon>Hygrophila</taxon>
        <taxon>Lymnaeoidea</taxon>
        <taxon>Planorbidae</taxon>
        <taxon>Biomphalaria</taxon>
    </lineage>
</organism>
<evidence type="ECO:0000313" key="4">
    <source>
        <dbReference type="EMBL" id="KAK0048941.1"/>
    </source>
</evidence>
<evidence type="ECO:0000259" key="3">
    <source>
        <dbReference type="PROSITE" id="PS50097"/>
    </source>
</evidence>
<evidence type="ECO:0000313" key="5">
    <source>
        <dbReference type="Proteomes" id="UP001233172"/>
    </source>
</evidence>
<accession>A0AAD8B6N7</accession>
<evidence type="ECO:0000256" key="2">
    <source>
        <dbReference type="ARBA" id="ARBA00022737"/>
    </source>
</evidence>
<dbReference type="Gene3D" id="1.25.40.420">
    <property type="match status" value="1"/>
</dbReference>
<dbReference type="InterPro" id="IPR011333">
    <property type="entry name" value="SKP1/BTB/POZ_sf"/>
</dbReference>
<dbReference type="InterPro" id="IPR015915">
    <property type="entry name" value="Kelch-typ_b-propeller"/>
</dbReference>
<protein>
    <submittedName>
        <fullName evidence="4">Kelch-like protein 40</fullName>
    </submittedName>
</protein>
<dbReference type="Gene3D" id="3.30.710.10">
    <property type="entry name" value="Potassium Channel Kv1.1, Chain A"/>
    <property type="match status" value="1"/>
</dbReference>
<keyword evidence="1" id="KW-0880">Kelch repeat</keyword>
<reference evidence="4" key="1">
    <citation type="journal article" date="2023" name="PLoS Negl. Trop. Dis.">
        <title>A genome sequence for Biomphalaria pfeifferi, the major vector snail for the human-infecting parasite Schistosoma mansoni.</title>
        <authorList>
            <person name="Bu L."/>
            <person name="Lu L."/>
            <person name="Laidemitt M.R."/>
            <person name="Zhang S.M."/>
            <person name="Mutuku M."/>
            <person name="Mkoji G."/>
            <person name="Steinauer M."/>
            <person name="Loker E.S."/>
        </authorList>
    </citation>
    <scope>NUCLEOTIDE SEQUENCE</scope>
    <source>
        <strain evidence="4">KasaAsao</strain>
    </source>
</reference>
<evidence type="ECO:0000256" key="1">
    <source>
        <dbReference type="ARBA" id="ARBA00022441"/>
    </source>
</evidence>
<dbReference type="InterPro" id="IPR011705">
    <property type="entry name" value="BACK"/>
</dbReference>
<sequence>MVIKREVAYGIVQGLSDFWKCEELQDFTVTLATTKFGCHRFLLAACSGFFRGLFRSGMKETELKCVTIEEISSETFELILETLYTGDGVLTNDNVINIWKAAHQLQIPFLIKECEEFALATLYLDNYIVRSFFESHKGIDIIWPFIMKNANAFFQTTKFLEMQVPDVLRLIQSQDLETTSEDDVVLALLKWMEFRPRQQDETSEDSDKECMCQSSGEKRIKTDYTSFKALEAQNPYKNKTKDLYDDERVEQLPDLLSNTRTCLLSPTCLKMLISHPLVNKTKLATDIIIDAFYLTSCKYESTMAIVHVGLSTEQWLQLPDLFSKSRVNFVAIDKSLYALGETIATVQITTDFSESTSHSTKQIFELTNGAWSDVNVSFKVPPESSVVVADAFIYILSSTSRQVWQMDPTAKTSIRKTNLPYTSSICHLTNCDQFILVFYIMAGEKDKAAVSCFDTSQNTWKRLDDLNSPAIGMISFKESDSTYLLLTNGNLFLIEILSNDVEFKYLAKLWNCDWTLHGAVIFRDELYIYGVKSEALKQDSQKQTSLDFIVNKIVYMESEDTVLSTFIPLTLNRQCIV</sequence>
<dbReference type="PROSITE" id="PS50097">
    <property type="entry name" value="BTB"/>
    <property type="match status" value="1"/>
</dbReference>
<proteinExistence type="predicted"/>
<dbReference type="Pfam" id="PF07707">
    <property type="entry name" value="BACK"/>
    <property type="match status" value="1"/>
</dbReference>
<dbReference type="SUPFAM" id="SSF54695">
    <property type="entry name" value="POZ domain"/>
    <property type="match status" value="1"/>
</dbReference>
<dbReference type="SMART" id="SM00225">
    <property type="entry name" value="BTB"/>
    <property type="match status" value="1"/>
</dbReference>